<dbReference type="Pfam" id="PF03462">
    <property type="entry name" value="PCRF"/>
    <property type="match status" value="1"/>
</dbReference>
<evidence type="ECO:0000313" key="6">
    <source>
        <dbReference type="Proteomes" id="UP000626109"/>
    </source>
</evidence>
<comment type="caution">
    <text evidence="5">The sequence shown here is derived from an EMBL/GenBank/DDBJ whole genome shotgun (WGS) entry which is preliminary data.</text>
</comment>
<evidence type="ECO:0000256" key="1">
    <source>
        <dbReference type="ARBA" id="ARBA00010835"/>
    </source>
</evidence>
<protein>
    <recommendedName>
        <fullName evidence="7">Peptide chain release factor 1</fullName>
    </recommendedName>
</protein>
<dbReference type="Proteomes" id="UP000626109">
    <property type="component" value="Unassembled WGS sequence"/>
</dbReference>
<dbReference type="Gene3D" id="3.30.70.1660">
    <property type="match status" value="1"/>
</dbReference>
<organism evidence="5 6">
    <name type="scientific">Polarella glacialis</name>
    <name type="common">Dinoflagellate</name>
    <dbReference type="NCBI Taxonomy" id="89957"/>
    <lineage>
        <taxon>Eukaryota</taxon>
        <taxon>Sar</taxon>
        <taxon>Alveolata</taxon>
        <taxon>Dinophyceae</taxon>
        <taxon>Suessiales</taxon>
        <taxon>Suessiaceae</taxon>
        <taxon>Polarella</taxon>
    </lineage>
</organism>
<dbReference type="AlphaFoldDB" id="A0A813LL79"/>
<sequence length="212" mass="23901">EGGISQATLRISGDKVWSKLKYESGVHRVQRVPATERAGRVHTSTATVAIMPEMEFTNEYDNEADVIKQCTLQFCRAGGKGGQNVNKLETACHIVHLPTGIHYFIREERSQLLNKEKAIKYVMAALQNRELEAFNSEESSLRSSQIGTGSRSEKIRTYQTKENRVSDHRINQNFALSAILDGGLEEPIRMLSLMEEQEKLDELQEALAFSDE</sequence>
<feature type="domain" description="Prokaryotic-type class I peptide chain release factors" evidence="3">
    <location>
        <begin position="69"/>
        <end position="169"/>
    </location>
</feature>
<accession>A0A813LL79</accession>
<dbReference type="InterPro" id="IPR045853">
    <property type="entry name" value="Pep_chain_release_fac_I_sf"/>
</dbReference>
<dbReference type="InterPro" id="IPR005139">
    <property type="entry name" value="PCRF"/>
</dbReference>
<dbReference type="PANTHER" id="PTHR43804">
    <property type="entry name" value="LD18447P"/>
    <property type="match status" value="1"/>
</dbReference>
<comment type="similarity">
    <text evidence="1">Belongs to the prokaryotic/mitochondrial release factor family.</text>
</comment>
<gene>
    <name evidence="5" type="ORF">PGLA2088_LOCUS48541</name>
</gene>
<dbReference type="InterPro" id="IPR050057">
    <property type="entry name" value="Prokaryotic/Mito_RF"/>
</dbReference>
<evidence type="ECO:0000259" key="4">
    <source>
        <dbReference type="Pfam" id="PF03462"/>
    </source>
</evidence>
<evidence type="ECO:0000256" key="2">
    <source>
        <dbReference type="ARBA" id="ARBA00022917"/>
    </source>
</evidence>
<evidence type="ECO:0000313" key="5">
    <source>
        <dbReference type="EMBL" id="CAE8736940.1"/>
    </source>
</evidence>
<dbReference type="SUPFAM" id="SSF75620">
    <property type="entry name" value="Release factor"/>
    <property type="match status" value="1"/>
</dbReference>
<dbReference type="Pfam" id="PF00472">
    <property type="entry name" value="RF-1"/>
    <property type="match status" value="1"/>
</dbReference>
<evidence type="ECO:0008006" key="7">
    <source>
        <dbReference type="Google" id="ProtNLM"/>
    </source>
</evidence>
<feature type="non-terminal residue" evidence="5">
    <location>
        <position position="1"/>
    </location>
</feature>
<keyword evidence="2" id="KW-0648">Protein biosynthesis</keyword>
<dbReference type="GO" id="GO:0005737">
    <property type="term" value="C:cytoplasm"/>
    <property type="evidence" value="ECO:0007669"/>
    <property type="project" value="UniProtKB-ARBA"/>
</dbReference>
<dbReference type="GO" id="GO:0003747">
    <property type="term" value="F:translation release factor activity"/>
    <property type="evidence" value="ECO:0007669"/>
    <property type="project" value="InterPro"/>
</dbReference>
<dbReference type="EMBL" id="CAJNNW010036711">
    <property type="protein sequence ID" value="CAE8736940.1"/>
    <property type="molecule type" value="Genomic_DNA"/>
</dbReference>
<proteinExistence type="inferred from homology"/>
<evidence type="ECO:0000259" key="3">
    <source>
        <dbReference type="Pfam" id="PF00472"/>
    </source>
</evidence>
<name>A0A813LL79_POLGL</name>
<reference evidence="5" key="1">
    <citation type="submission" date="2021-02" db="EMBL/GenBank/DDBJ databases">
        <authorList>
            <person name="Dougan E. K."/>
            <person name="Rhodes N."/>
            <person name="Thang M."/>
            <person name="Chan C."/>
        </authorList>
    </citation>
    <scope>NUCLEOTIDE SEQUENCE</scope>
</reference>
<dbReference type="InterPro" id="IPR000352">
    <property type="entry name" value="Pep_chain_release_fac_I"/>
</dbReference>
<feature type="domain" description="Peptide chain release factor" evidence="4">
    <location>
        <begin position="2"/>
        <end position="48"/>
    </location>
</feature>
<dbReference type="PANTHER" id="PTHR43804:SF8">
    <property type="entry name" value="PEPTIDE CHAIN RELEASE FACTOR APG3, CHLOROPLASTIC"/>
    <property type="match status" value="1"/>
</dbReference>
<dbReference type="Gene3D" id="3.30.160.20">
    <property type="match status" value="1"/>
</dbReference>